<proteinExistence type="predicted"/>
<evidence type="ECO:0000313" key="1">
    <source>
        <dbReference type="EMBL" id="KAK9975402.1"/>
    </source>
</evidence>
<evidence type="ECO:0000313" key="2">
    <source>
        <dbReference type="Proteomes" id="UP001479290"/>
    </source>
</evidence>
<dbReference type="EMBL" id="JAWDJR010000005">
    <property type="protein sequence ID" value="KAK9975402.1"/>
    <property type="molecule type" value="Genomic_DNA"/>
</dbReference>
<protein>
    <submittedName>
        <fullName evidence="1">Uncharacterized protein</fullName>
    </submittedName>
</protein>
<feature type="non-terminal residue" evidence="1">
    <location>
        <position position="1"/>
    </location>
</feature>
<dbReference type="Proteomes" id="UP001479290">
    <property type="component" value="Unassembled WGS sequence"/>
</dbReference>
<organism evidence="1 2">
    <name type="scientific">Culter alburnus</name>
    <name type="common">Topmouth culter</name>
    <dbReference type="NCBI Taxonomy" id="194366"/>
    <lineage>
        <taxon>Eukaryota</taxon>
        <taxon>Metazoa</taxon>
        <taxon>Chordata</taxon>
        <taxon>Craniata</taxon>
        <taxon>Vertebrata</taxon>
        <taxon>Euteleostomi</taxon>
        <taxon>Actinopterygii</taxon>
        <taxon>Neopterygii</taxon>
        <taxon>Teleostei</taxon>
        <taxon>Ostariophysi</taxon>
        <taxon>Cypriniformes</taxon>
        <taxon>Xenocyprididae</taxon>
        <taxon>Xenocypridinae</taxon>
        <taxon>Culter</taxon>
    </lineage>
</organism>
<accession>A0AAW2APQ5</accession>
<comment type="caution">
    <text evidence="1">The sequence shown here is derived from an EMBL/GenBank/DDBJ whole genome shotgun (WGS) entry which is preliminary data.</text>
</comment>
<keyword evidence="2" id="KW-1185">Reference proteome</keyword>
<sequence length="61" mass="7245">DIETWRNKYATFQSPYSAEMITDLMEVAGKNIIYTRAKLLEEIRVVTETKIFANVRMHNFF</sequence>
<reference evidence="1 2" key="1">
    <citation type="submission" date="2024-05" db="EMBL/GenBank/DDBJ databases">
        <title>A high-quality chromosomal-level genome assembly of Topmouth culter (Culter alburnus).</title>
        <authorList>
            <person name="Zhao H."/>
        </authorList>
    </citation>
    <scope>NUCLEOTIDE SEQUENCE [LARGE SCALE GENOMIC DNA]</scope>
    <source>
        <strain evidence="1">CATC2023</strain>
        <tissue evidence="1">Muscle</tissue>
    </source>
</reference>
<name>A0AAW2APQ5_CULAL</name>
<dbReference type="AlphaFoldDB" id="A0AAW2APQ5"/>
<gene>
    <name evidence="1" type="ORF">ABG768_023445</name>
</gene>